<dbReference type="PANTHER" id="PTHR48101">
    <property type="entry name" value="METHYLMALONYL-COA MUTASE, MITOCHONDRIAL-RELATED"/>
    <property type="match status" value="1"/>
</dbReference>
<feature type="domain" description="B12-binding" evidence="10">
    <location>
        <begin position="583"/>
        <end position="709"/>
    </location>
</feature>
<evidence type="ECO:0000256" key="5">
    <source>
        <dbReference type="ARBA" id="ARBA00022628"/>
    </source>
</evidence>
<evidence type="ECO:0000256" key="6">
    <source>
        <dbReference type="ARBA" id="ARBA00022723"/>
    </source>
</evidence>
<dbReference type="SUPFAM" id="SSF51703">
    <property type="entry name" value="Cobalamin (vitamin B12)-dependent enzymes"/>
    <property type="match status" value="1"/>
</dbReference>
<dbReference type="Gene3D" id="3.40.50.280">
    <property type="entry name" value="Cobalamin-binding domain"/>
    <property type="match status" value="1"/>
</dbReference>
<dbReference type="SUPFAM" id="SSF52242">
    <property type="entry name" value="Cobalamin (vitamin B12)-binding domain"/>
    <property type="match status" value="1"/>
</dbReference>
<keyword evidence="8" id="KW-0170">Cobalt</keyword>
<proteinExistence type="inferred from homology"/>
<accession>A0ABY7K1J3</accession>
<dbReference type="PROSITE" id="PS00544">
    <property type="entry name" value="METMALONYL_COA_MUTASE"/>
    <property type="match status" value="1"/>
</dbReference>
<protein>
    <recommendedName>
        <fullName evidence="4">methylmalonyl-CoA mutase</fullName>
        <ecNumber evidence="4">5.4.99.2</ecNumber>
    </recommendedName>
</protein>
<dbReference type="RefSeq" id="WP_269445250.1">
    <property type="nucleotide sequence ID" value="NZ_CP097463.1"/>
</dbReference>
<dbReference type="InterPro" id="IPR006099">
    <property type="entry name" value="MeMalonylCoA_mutase_a/b_cat"/>
</dbReference>
<feature type="region of interest" description="Disordered" evidence="9">
    <location>
        <begin position="1"/>
        <end position="27"/>
    </location>
</feature>
<comment type="similarity">
    <text evidence="2">Belongs to the methylmalonyl-CoA mutase family.</text>
</comment>
<keyword evidence="5" id="KW-0846">Cobalamin</keyword>
<name>A0ABY7K1J3_9ACTN</name>
<dbReference type="NCBIfam" id="TIGR00640">
    <property type="entry name" value="acid_CoA_mut_C"/>
    <property type="match status" value="1"/>
</dbReference>
<evidence type="ECO:0000256" key="4">
    <source>
        <dbReference type="ARBA" id="ARBA00012398"/>
    </source>
</evidence>
<reference evidence="11" key="1">
    <citation type="submission" date="2022-05" db="EMBL/GenBank/DDBJ databases">
        <title>Jatrophihabitans sp. SB3-54 whole genome sequence.</title>
        <authorList>
            <person name="Suh M.K."/>
            <person name="Eom M.K."/>
            <person name="Kim J.S."/>
            <person name="Kim H.S."/>
            <person name="Do H.E."/>
            <person name="Shin Y.K."/>
            <person name="Lee J.-S."/>
        </authorList>
    </citation>
    <scope>NUCLEOTIDE SEQUENCE</scope>
    <source>
        <strain evidence="11">SB3-54</strain>
    </source>
</reference>
<comment type="subunit">
    <text evidence="3">Heterodimer of an alpha and a beta chain.</text>
</comment>
<dbReference type="EMBL" id="CP097463">
    <property type="protein sequence ID" value="WAX58706.1"/>
    <property type="molecule type" value="Genomic_DNA"/>
</dbReference>
<dbReference type="CDD" id="cd03679">
    <property type="entry name" value="MM_CoA_mutase_alpha_like"/>
    <property type="match status" value="1"/>
</dbReference>
<dbReference type="InterPro" id="IPR006098">
    <property type="entry name" value="MMCoA_mutase_a_cat"/>
</dbReference>
<dbReference type="InterPro" id="IPR006158">
    <property type="entry name" value="Cobalamin-bd"/>
</dbReference>
<dbReference type="Pfam" id="PF01642">
    <property type="entry name" value="MM_CoA_mutase"/>
    <property type="match status" value="1"/>
</dbReference>
<keyword evidence="12" id="KW-1185">Reference proteome</keyword>
<dbReference type="Proteomes" id="UP001164693">
    <property type="component" value="Chromosome"/>
</dbReference>
<evidence type="ECO:0000259" key="10">
    <source>
        <dbReference type="PROSITE" id="PS51332"/>
    </source>
</evidence>
<dbReference type="InterPro" id="IPR036724">
    <property type="entry name" value="Cobalamin-bd_sf"/>
</dbReference>
<dbReference type="InterPro" id="IPR016176">
    <property type="entry name" value="Cbl-dep_enz_cat"/>
</dbReference>
<dbReference type="CDD" id="cd02071">
    <property type="entry name" value="MM_CoA_mut_B12_BD"/>
    <property type="match status" value="1"/>
</dbReference>
<keyword evidence="6" id="KW-0479">Metal-binding</keyword>
<evidence type="ECO:0000256" key="3">
    <source>
        <dbReference type="ARBA" id="ARBA00011870"/>
    </source>
</evidence>
<dbReference type="NCBIfam" id="TIGR00641">
    <property type="entry name" value="acid_CoA_mut_N"/>
    <property type="match status" value="1"/>
</dbReference>
<dbReference type="PANTHER" id="PTHR48101:SF4">
    <property type="entry name" value="METHYLMALONYL-COA MUTASE, MITOCHONDRIAL"/>
    <property type="match status" value="1"/>
</dbReference>
<dbReference type="Pfam" id="PF02310">
    <property type="entry name" value="B12-binding"/>
    <property type="match status" value="1"/>
</dbReference>
<dbReference type="NCBIfam" id="NF006944">
    <property type="entry name" value="PRK09426.1"/>
    <property type="match status" value="1"/>
</dbReference>
<evidence type="ECO:0000313" key="11">
    <source>
        <dbReference type="EMBL" id="WAX58706.1"/>
    </source>
</evidence>
<evidence type="ECO:0000256" key="1">
    <source>
        <dbReference type="ARBA" id="ARBA00001922"/>
    </source>
</evidence>
<comment type="cofactor">
    <cofactor evidence="1">
        <name>adenosylcob(III)alamin</name>
        <dbReference type="ChEBI" id="CHEBI:18408"/>
    </cofactor>
</comment>
<gene>
    <name evidence="11" type="primary">scpA</name>
    <name evidence="11" type="ORF">M6B22_08065</name>
</gene>
<dbReference type="PROSITE" id="PS51332">
    <property type="entry name" value="B12_BINDING"/>
    <property type="match status" value="1"/>
</dbReference>
<sequence>MIPDFSSAALASEQGDTPPPHLQRGQQWQTPEGIAVPSLYTADDLAGLDFLDTYPGIAPFLRGPYPTMYVNQPWTIRQYAGFSTATESNAFYRRNLAMGQKGLSIAFDLPTHRGYDSDNPRVIGDVGMAGVAIDSIYDMRELFDGIPLDRMSVSMTMNGAVLPVLALYVVAAEEQGVTPEQLTGTIQNDILKEFMVRNTYIYPPAPSMRIISDIFRFTSRRMPKFNSISISGYHIQEAGATADLELAYTLADGVEYLRAGLGAGLDIDAFAPRLSFFFGIGTNFFMEVAKLRAARLLWAKLVKEFGPKNPKSLSLRTHCQTSGWSLTAQDVFNNVIRTCIEAMAATQGHTQSLHTNALDEALALPTDFSARIARNTQLVLQQESGTTRVIDPWGGSYYVEKLTHDLARRAWEHISEVEAAGGMAKAIDAGLPKLRIEEAAARTQARIDSGRQPLIGVNKYRPEQEDQLDVLKIDNAGVRREQADKLRRLREERDEAATRSALDALTAGAAEPGSGNLLALAIDAARAKATVGEISDALEKVYGRHAATIRTISGVYREEAGQVDVIDRARAATTEFEREHGRRPRILVAKMGQDGHDRGQKVIATAFADLGFDVDVGPLFQTPAEVARQAVEADVHVVGVNSLAAGHLTLVPALRDELARQGRPDILIVVGGVIPPQDFEELRAAGAAAIFPPGTVLAESALALLDQLN</sequence>
<evidence type="ECO:0000256" key="9">
    <source>
        <dbReference type="SAM" id="MobiDB-lite"/>
    </source>
</evidence>
<dbReference type="InterPro" id="IPR006159">
    <property type="entry name" value="Acid_CoA_mut_C"/>
</dbReference>
<keyword evidence="7 11" id="KW-0413">Isomerase</keyword>
<dbReference type="Gene3D" id="3.20.20.240">
    <property type="entry name" value="Methylmalonyl-CoA mutase"/>
    <property type="match status" value="1"/>
</dbReference>
<dbReference type="InterPro" id="IPR058549">
    <property type="entry name" value="MeMalonylCoA_mutase_a/b_site"/>
</dbReference>
<evidence type="ECO:0000256" key="7">
    <source>
        <dbReference type="ARBA" id="ARBA00023235"/>
    </source>
</evidence>
<dbReference type="GO" id="GO:0004494">
    <property type="term" value="F:methylmalonyl-CoA mutase activity"/>
    <property type="evidence" value="ECO:0007669"/>
    <property type="project" value="UniProtKB-EC"/>
</dbReference>
<evidence type="ECO:0000256" key="8">
    <source>
        <dbReference type="ARBA" id="ARBA00023285"/>
    </source>
</evidence>
<evidence type="ECO:0000313" key="12">
    <source>
        <dbReference type="Proteomes" id="UP001164693"/>
    </source>
</evidence>
<evidence type="ECO:0000256" key="2">
    <source>
        <dbReference type="ARBA" id="ARBA00008465"/>
    </source>
</evidence>
<dbReference type="EC" id="5.4.99.2" evidence="4"/>
<organism evidence="11 12">
    <name type="scientific">Jatrophihabitans cynanchi</name>
    <dbReference type="NCBI Taxonomy" id="2944128"/>
    <lineage>
        <taxon>Bacteria</taxon>
        <taxon>Bacillati</taxon>
        <taxon>Actinomycetota</taxon>
        <taxon>Actinomycetes</taxon>
        <taxon>Jatrophihabitantales</taxon>
        <taxon>Jatrophihabitantaceae</taxon>
        <taxon>Jatrophihabitans</taxon>
    </lineage>
</organism>